<keyword evidence="2" id="KW-0732">Signal</keyword>
<evidence type="ECO:0000313" key="4">
    <source>
        <dbReference type="Proteomes" id="UP001295444"/>
    </source>
</evidence>
<accession>A0AAD1SWI0</accession>
<dbReference type="EMBL" id="OW240919">
    <property type="protein sequence ID" value="CAH2312777.1"/>
    <property type="molecule type" value="Genomic_DNA"/>
</dbReference>
<dbReference type="AlphaFoldDB" id="A0AAD1SWI0"/>
<feature type="signal peptide" evidence="2">
    <location>
        <begin position="1"/>
        <end position="18"/>
    </location>
</feature>
<proteinExistence type="predicted"/>
<name>A0AAD1SWI0_PELCU</name>
<keyword evidence="4" id="KW-1185">Reference proteome</keyword>
<organism evidence="3 4">
    <name type="scientific">Pelobates cultripes</name>
    <name type="common">Western spadefoot toad</name>
    <dbReference type="NCBI Taxonomy" id="61616"/>
    <lineage>
        <taxon>Eukaryota</taxon>
        <taxon>Metazoa</taxon>
        <taxon>Chordata</taxon>
        <taxon>Craniata</taxon>
        <taxon>Vertebrata</taxon>
        <taxon>Euteleostomi</taxon>
        <taxon>Amphibia</taxon>
        <taxon>Batrachia</taxon>
        <taxon>Anura</taxon>
        <taxon>Pelobatoidea</taxon>
        <taxon>Pelobatidae</taxon>
        <taxon>Pelobates</taxon>
    </lineage>
</organism>
<sequence>MQASLLVLALAPLLTTVAEFMEGTGGTCKAPWASAAEGAKGSWSKTHERGLKQMYCQGGGERGKGFPGKRQPRQTEREWGEEVALYGVNPLCGRVRMEFVVAPQDSCRNEPGVDGLSLKS</sequence>
<reference evidence="3" key="1">
    <citation type="submission" date="2022-03" db="EMBL/GenBank/DDBJ databases">
        <authorList>
            <person name="Alioto T."/>
            <person name="Alioto T."/>
            <person name="Gomez Garrido J."/>
        </authorList>
    </citation>
    <scope>NUCLEOTIDE SEQUENCE</scope>
</reference>
<dbReference type="Proteomes" id="UP001295444">
    <property type="component" value="Chromosome 08"/>
</dbReference>
<evidence type="ECO:0000256" key="1">
    <source>
        <dbReference type="SAM" id="MobiDB-lite"/>
    </source>
</evidence>
<gene>
    <name evidence="3" type="ORF">PECUL_23A016827</name>
</gene>
<evidence type="ECO:0000256" key="2">
    <source>
        <dbReference type="SAM" id="SignalP"/>
    </source>
</evidence>
<feature type="chain" id="PRO_5042288626" evidence="2">
    <location>
        <begin position="19"/>
        <end position="120"/>
    </location>
</feature>
<evidence type="ECO:0000313" key="3">
    <source>
        <dbReference type="EMBL" id="CAH2312777.1"/>
    </source>
</evidence>
<protein>
    <submittedName>
        <fullName evidence="3">Uncharacterized protein</fullName>
    </submittedName>
</protein>
<feature type="region of interest" description="Disordered" evidence="1">
    <location>
        <begin position="56"/>
        <end position="78"/>
    </location>
</feature>